<sequence>MNKWLKVGASTIVISGMLMLAMGSDEPSPRLINYTNKTPMPIQHGVVEEGLTIVAEDKSFELKGGQRFRSPFQSNLWTYGCDLSSINGKNVLNSADKGLRCGGKKVHVFHGNNPEPLYGVLVLNTSVAAAKGPASRSYMVKVPDDKIAHAREGNTAVSFEIMKWDESQRWSHTGRTVTNEKTAYSWILWVSAYPL</sequence>
<keyword evidence="2" id="KW-1185">Reference proteome</keyword>
<evidence type="ECO:0000313" key="1">
    <source>
        <dbReference type="EMBL" id="GAA4348007.1"/>
    </source>
</evidence>
<organism evidence="1 2">
    <name type="scientific">Kangiella taiwanensis</name>
    <dbReference type="NCBI Taxonomy" id="1079179"/>
    <lineage>
        <taxon>Bacteria</taxon>
        <taxon>Pseudomonadati</taxon>
        <taxon>Pseudomonadota</taxon>
        <taxon>Gammaproteobacteria</taxon>
        <taxon>Kangiellales</taxon>
        <taxon>Kangiellaceae</taxon>
        <taxon>Kangiella</taxon>
    </lineage>
</organism>
<dbReference type="EMBL" id="BAABFU010000002">
    <property type="protein sequence ID" value="GAA4348007.1"/>
    <property type="molecule type" value="Genomic_DNA"/>
</dbReference>
<reference evidence="2" key="1">
    <citation type="journal article" date="2019" name="Int. J. Syst. Evol. Microbiol.">
        <title>The Global Catalogue of Microorganisms (GCM) 10K type strain sequencing project: providing services to taxonomists for standard genome sequencing and annotation.</title>
        <authorList>
            <consortium name="The Broad Institute Genomics Platform"/>
            <consortium name="The Broad Institute Genome Sequencing Center for Infectious Disease"/>
            <person name="Wu L."/>
            <person name="Ma J."/>
        </authorList>
    </citation>
    <scope>NUCLEOTIDE SEQUENCE [LARGE SCALE GENOMIC DNA]</scope>
    <source>
        <strain evidence="2">JCM 17727</strain>
    </source>
</reference>
<protein>
    <submittedName>
        <fullName evidence="1">Uncharacterized protein</fullName>
    </submittedName>
</protein>
<dbReference type="RefSeq" id="WP_223577680.1">
    <property type="nucleotide sequence ID" value="NZ_BAABFU010000002.1"/>
</dbReference>
<accession>A0ABP8HZG3</accession>
<evidence type="ECO:0000313" key="2">
    <source>
        <dbReference type="Proteomes" id="UP001501294"/>
    </source>
</evidence>
<name>A0ABP8HZG3_9GAMM</name>
<gene>
    <name evidence="1" type="ORF">GCM10023150_10940</name>
</gene>
<proteinExistence type="predicted"/>
<dbReference type="Proteomes" id="UP001501294">
    <property type="component" value="Unassembled WGS sequence"/>
</dbReference>
<comment type="caution">
    <text evidence="1">The sequence shown here is derived from an EMBL/GenBank/DDBJ whole genome shotgun (WGS) entry which is preliminary data.</text>
</comment>